<name>A0A5P9NG29_9GAMM</name>
<evidence type="ECO:0000313" key="1">
    <source>
        <dbReference type="EMBL" id="QFU74760.1"/>
    </source>
</evidence>
<gene>
    <name evidence="1" type="ORF">EY643_03335</name>
</gene>
<accession>A0A5P9NG29</accession>
<sequence length="122" mass="13447">MTNTIRFCALGLAITLLGACAQYDNRRGVLDNWEAVEAASFARGETTRQQVLTALGPPSQVVALGDETALYYLYEQSKGNGLVLVVYNRFKLDTQYDRAIFFFGPDDKLSDYATHLATGDTP</sequence>
<evidence type="ECO:0008006" key="3">
    <source>
        <dbReference type="Google" id="ProtNLM"/>
    </source>
</evidence>
<evidence type="ECO:0000313" key="2">
    <source>
        <dbReference type="Proteomes" id="UP000326287"/>
    </source>
</evidence>
<organism evidence="1 2">
    <name type="scientific">Halioglobus maricola</name>
    <dbReference type="NCBI Taxonomy" id="2601894"/>
    <lineage>
        <taxon>Bacteria</taxon>
        <taxon>Pseudomonadati</taxon>
        <taxon>Pseudomonadota</taxon>
        <taxon>Gammaproteobacteria</taxon>
        <taxon>Cellvibrionales</taxon>
        <taxon>Halieaceae</taxon>
        <taxon>Halioglobus</taxon>
    </lineage>
</organism>
<protein>
    <recommendedName>
        <fullName evidence="3">Outer membrane protein assembly factor BamE</fullName>
    </recommendedName>
</protein>
<reference evidence="1 2" key="1">
    <citation type="submission" date="2019-02" db="EMBL/GenBank/DDBJ databases">
        <authorList>
            <person name="Li S.-H."/>
        </authorList>
    </citation>
    <scope>NUCLEOTIDE SEQUENCE [LARGE SCALE GENOMIC DNA]</scope>
    <source>
        <strain evidence="1 2">IMCC14385</strain>
    </source>
</reference>
<keyword evidence="2" id="KW-1185">Reference proteome</keyword>
<proteinExistence type="predicted"/>
<dbReference type="OrthoDB" id="5737944at2"/>
<dbReference type="RefSeq" id="WP_152660869.1">
    <property type="nucleotide sequence ID" value="NZ_CP036422.1"/>
</dbReference>
<dbReference type="PROSITE" id="PS51257">
    <property type="entry name" value="PROKAR_LIPOPROTEIN"/>
    <property type="match status" value="1"/>
</dbReference>
<dbReference type="EMBL" id="CP036422">
    <property type="protein sequence ID" value="QFU74760.1"/>
    <property type="molecule type" value="Genomic_DNA"/>
</dbReference>
<dbReference type="KEGG" id="halc:EY643_03335"/>
<dbReference type="AlphaFoldDB" id="A0A5P9NG29"/>
<dbReference type="Proteomes" id="UP000326287">
    <property type="component" value="Chromosome"/>
</dbReference>